<dbReference type="Gene3D" id="3.40.50.1820">
    <property type="entry name" value="alpha/beta hydrolase"/>
    <property type="match status" value="1"/>
</dbReference>
<dbReference type="AlphaFoldDB" id="A0A2T1M2U5"/>
<dbReference type="Proteomes" id="UP000239001">
    <property type="component" value="Unassembled WGS sequence"/>
</dbReference>
<feature type="domain" description="Dienelactone hydrolase" evidence="1">
    <location>
        <begin position="72"/>
        <end position="284"/>
    </location>
</feature>
<dbReference type="SUPFAM" id="SSF53474">
    <property type="entry name" value="alpha/beta-Hydrolases"/>
    <property type="match status" value="1"/>
</dbReference>
<dbReference type="GO" id="GO:0016787">
    <property type="term" value="F:hydrolase activity"/>
    <property type="evidence" value="ECO:0007669"/>
    <property type="project" value="InterPro"/>
</dbReference>
<gene>
    <name evidence="2" type="ORF">C7H19_03205</name>
</gene>
<dbReference type="RefSeq" id="WP_106455438.1">
    <property type="nucleotide sequence ID" value="NZ_PXOH01000002.1"/>
</dbReference>
<dbReference type="InterPro" id="IPR029058">
    <property type="entry name" value="AB_hydrolase_fold"/>
</dbReference>
<evidence type="ECO:0000313" key="2">
    <source>
        <dbReference type="EMBL" id="PSF39074.1"/>
    </source>
</evidence>
<protein>
    <submittedName>
        <fullName evidence="2">Carboxymethylenebutenolidase</fullName>
    </submittedName>
</protein>
<evidence type="ECO:0000313" key="3">
    <source>
        <dbReference type="Proteomes" id="UP000239001"/>
    </source>
</evidence>
<comment type="caution">
    <text evidence="2">The sequence shown here is derived from an EMBL/GenBank/DDBJ whole genome shotgun (WGS) entry which is preliminary data.</text>
</comment>
<reference evidence="2 3" key="2">
    <citation type="submission" date="2018-03" db="EMBL/GenBank/DDBJ databases">
        <authorList>
            <person name="Keele B.F."/>
        </authorList>
    </citation>
    <scope>NUCLEOTIDE SEQUENCE [LARGE SCALE GENOMIC DNA]</scope>
    <source>
        <strain evidence="2 3">CCALA 016</strain>
    </source>
</reference>
<dbReference type="PANTHER" id="PTHR46623">
    <property type="entry name" value="CARBOXYMETHYLENEBUTENOLIDASE-RELATED"/>
    <property type="match status" value="1"/>
</dbReference>
<evidence type="ECO:0000259" key="1">
    <source>
        <dbReference type="Pfam" id="PF01738"/>
    </source>
</evidence>
<proteinExistence type="predicted"/>
<dbReference type="InterPro" id="IPR002925">
    <property type="entry name" value="Dienelactn_hydro"/>
</dbReference>
<organism evidence="2 3">
    <name type="scientific">Aphanothece hegewaldii CCALA 016</name>
    <dbReference type="NCBI Taxonomy" id="2107694"/>
    <lineage>
        <taxon>Bacteria</taxon>
        <taxon>Bacillati</taxon>
        <taxon>Cyanobacteriota</taxon>
        <taxon>Cyanophyceae</taxon>
        <taxon>Oscillatoriophycideae</taxon>
        <taxon>Chroococcales</taxon>
        <taxon>Aphanothecaceae</taxon>
        <taxon>Aphanothece</taxon>
    </lineage>
</organism>
<dbReference type="PANTHER" id="PTHR46623:SF7">
    <property type="entry name" value="CARBOXYMETHYLENEBUTENOLIDASE"/>
    <property type="match status" value="1"/>
</dbReference>
<dbReference type="OrthoDB" id="9787933at2"/>
<keyword evidence="3" id="KW-1185">Reference proteome</keyword>
<accession>A0A2T1M2U5</accession>
<dbReference type="EMBL" id="PXOH01000002">
    <property type="protein sequence ID" value="PSF39074.1"/>
    <property type="molecule type" value="Genomic_DNA"/>
</dbReference>
<dbReference type="Pfam" id="PF01738">
    <property type="entry name" value="DLH"/>
    <property type="match status" value="1"/>
</dbReference>
<reference evidence="2 3" key="1">
    <citation type="submission" date="2018-03" db="EMBL/GenBank/DDBJ databases">
        <title>The ancient ancestry and fast evolution of plastids.</title>
        <authorList>
            <person name="Moore K.R."/>
            <person name="Magnabosco C."/>
            <person name="Momper L."/>
            <person name="Gold D.A."/>
            <person name="Bosak T."/>
            <person name="Fournier G.P."/>
        </authorList>
    </citation>
    <scope>NUCLEOTIDE SEQUENCE [LARGE SCALE GENOMIC DNA]</scope>
    <source>
        <strain evidence="2 3">CCALA 016</strain>
    </source>
</reference>
<dbReference type="InterPro" id="IPR051049">
    <property type="entry name" value="Dienelactone_hydrolase-like"/>
</dbReference>
<sequence length="287" mass="31474">MRKYLGLALMGFLVILLSTGLFSPTVAQETARQLWSAHQSDRPIPTPIIAHNPEVPVTGKAVTYGTINGKPITGYLATPSQKTTALPAIIVIHEWWGLNDNIKKMTQNLAGQGYTALAVDVYGGKVADNPDMAMKLVTEALKSPEIIKDNLSQAYTYLQQEQKAPKIASIGWCFGGRLSLDTALLFPKDLDAAVIYYGANMETSPDKLKTLQMPILGIFAQLDKNPPVTTVKQFDTTLKTLGKPAEIYIYPNVNHAFANPSGMNYNAEAAEDAWHKTTVFLEKHLKN</sequence>
<name>A0A2T1M2U5_9CHRO</name>